<keyword evidence="16" id="KW-1185">Reference proteome</keyword>
<dbReference type="InterPro" id="IPR014016">
    <property type="entry name" value="UvrD-like_ATP-bd"/>
</dbReference>
<protein>
    <recommendedName>
        <fullName evidence="11">ATP-dependent DNA helicase Rep</fullName>
        <ecNumber evidence="11">5.6.2.4</ecNumber>
    </recommendedName>
    <alternativeName>
        <fullName evidence="11">DNA 3'-5' helicase Rep</fullName>
    </alternativeName>
</protein>
<keyword evidence="6 11" id="KW-0067">ATP-binding</keyword>
<evidence type="ECO:0000259" key="14">
    <source>
        <dbReference type="PROSITE" id="PS51217"/>
    </source>
</evidence>
<dbReference type="GO" id="GO:0005524">
    <property type="term" value="F:ATP binding"/>
    <property type="evidence" value="ECO:0007669"/>
    <property type="project" value="UniProtKB-UniRule"/>
</dbReference>
<dbReference type="Gene3D" id="1.10.10.160">
    <property type="match status" value="1"/>
</dbReference>
<feature type="domain" description="UvrD-like helicase ATP-binding" evidence="13">
    <location>
        <begin position="7"/>
        <end position="284"/>
    </location>
</feature>
<dbReference type="CDD" id="cd17932">
    <property type="entry name" value="DEXQc_UvrD"/>
    <property type="match status" value="1"/>
</dbReference>
<keyword evidence="3 11" id="KW-0547">Nucleotide-binding</keyword>
<dbReference type="NCBIfam" id="TIGR01074">
    <property type="entry name" value="rep"/>
    <property type="match status" value="1"/>
</dbReference>
<dbReference type="CDD" id="cd18807">
    <property type="entry name" value="SF1_C_UvrD"/>
    <property type="match status" value="1"/>
</dbReference>
<accession>B8GLW7</accession>
<dbReference type="Pfam" id="PF00580">
    <property type="entry name" value="UvrD-helicase"/>
    <property type="match status" value="1"/>
</dbReference>
<dbReference type="InterPro" id="IPR014017">
    <property type="entry name" value="DNA_helicase_UvrD-like_C"/>
</dbReference>
<dbReference type="InterPro" id="IPR000212">
    <property type="entry name" value="DNA_helicase_UvrD/REP"/>
</dbReference>
<evidence type="ECO:0000256" key="2">
    <source>
        <dbReference type="ARBA" id="ARBA00022705"/>
    </source>
</evidence>
<keyword evidence="4 11" id="KW-0378">Hydrolase</keyword>
<dbReference type="EMBL" id="CP001339">
    <property type="protein sequence ID" value="ACL71720.1"/>
    <property type="molecule type" value="Genomic_DNA"/>
</dbReference>
<dbReference type="GO" id="GO:0000725">
    <property type="term" value="P:recombinational repair"/>
    <property type="evidence" value="ECO:0007669"/>
    <property type="project" value="TreeGrafter"/>
</dbReference>
<evidence type="ECO:0000256" key="10">
    <source>
        <dbReference type="ARBA" id="ARBA00048988"/>
    </source>
</evidence>
<dbReference type="RefSeq" id="WP_012637208.1">
    <property type="nucleotide sequence ID" value="NC_011901.1"/>
</dbReference>
<evidence type="ECO:0000256" key="8">
    <source>
        <dbReference type="ARBA" id="ARBA00023235"/>
    </source>
</evidence>
<dbReference type="InterPro" id="IPR013986">
    <property type="entry name" value="DExx_box_DNA_helicase_dom_sf"/>
</dbReference>
<dbReference type="PANTHER" id="PTHR11070">
    <property type="entry name" value="UVRD / RECB / PCRA DNA HELICASE FAMILY MEMBER"/>
    <property type="match status" value="1"/>
</dbReference>
<dbReference type="InterPro" id="IPR005752">
    <property type="entry name" value="Helicase_Rep"/>
</dbReference>
<dbReference type="HAMAP" id="MF_01920">
    <property type="entry name" value="Helicase_Rep"/>
    <property type="match status" value="1"/>
</dbReference>
<evidence type="ECO:0000256" key="1">
    <source>
        <dbReference type="ARBA" id="ARBA00009922"/>
    </source>
</evidence>
<dbReference type="PROSITE" id="PS51217">
    <property type="entry name" value="UVRD_HELICASE_CTER"/>
    <property type="match status" value="1"/>
</dbReference>
<evidence type="ECO:0000256" key="3">
    <source>
        <dbReference type="ARBA" id="ARBA00022741"/>
    </source>
</evidence>
<evidence type="ECO:0000313" key="16">
    <source>
        <dbReference type="Proteomes" id="UP000002383"/>
    </source>
</evidence>
<dbReference type="STRING" id="396588.Tgr7_0626"/>
<keyword evidence="2 11" id="KW-0235">DNA replication</keyword>
<feature type="binding site" evidence="12">
    <location>
        <begin position="28"/>
        <end position="35"/>
    </location>
    <ligand>
        <name>ATP</name>
        <dbReference type="ChEBI" id="CHEBI:30616"/>
    </ligand>
</feature>
<feature type="domain" description="UvrD-like helicase C-terminal" evidence="14">
    <location>
        <begin position="285"/>
        <end position="566"/>
    </location>
</feature>
<dbReference type="OrthoDB" id="9806690at2"/>
<dbReference type="Gene3D" id="3.40.50.300">
    <property type="entry name" value="P-loop containing nucleotide triphosphate hydrolases"/>
    <property type="match status" value="2"/>
</dbReference>
<comment type="catalytic activity">
    <reaction evidence="10 11">
        <text>ATP + H2O = ADP + phosphate + H(+)</text>
        <dbReference type="Rhea" id="RHEA:13065"/>
        <dbReference type="ChEBI" id="CHEBI:15377"/>
        <dbReference type="ChEBI" id="CHEBI:15378"/>
        <dbReference type="ChEBI" id="CHEBI:30616"/>
        <dbReference type="ChEBI" id="CHEBI:43474"/>
        <dbReference type="ChEBI" id="CHEBI:456216"/>
        <dbReference type="EC" id="5.6.2.4"/>
    </reaction>
</comment>
<evidence type="ECO:0000256" key="9">
    <source>
        <dbReference type="ARBA" id="ARBA00034617"/>
    </source>
</evidence>
<proteinExistence type="inferred from homology"/>
<evidence type="ECO:0000256" key="12">
    <source>
        <dbReference type="PROSITE-ProRule" id="PRU00560"/>
    </source>
</evidence>
<evidence type="ECO:0000256" key="7">
    <source>
        <dbReference type="ARBA" id="ARBA00023125"/>
    </source>
</evidence>
<comment type="function">
    <text evidence="11">Rep helicase is a single-stranded DNA-dependent ATPase involved in DNA replication; it can initiate unwinding at a nick in the DNA. It binds to the single-stranded DNA and acts in a progressive fashion along the DNA in the 3' to 5' direction.</text>
</comment>
<dbReference type="EC" id="5.6.2.4" evidence="11"/>
<name>B8GLW7_THISH</name>
<dbReference type="SUPFAM" id="SSF52540">
    <property type="entry name" value="P-loop containing nucleoside triphosphate hydrolases"/>
    <property type="match status" value="1"/>
</dbReference>
<evidence type="ECO:0000256" key="5">
    <source>
        <dbReference type="ARBA" id="ARBA00022806"/>
    </source>
</evidence>
<organism evidence="15 16">
    <name type="scientific">Thioalkalivibrio sulfidiphilus (strain HL-EbGR7)</name>
    <dbReference type="NCBI Taxonomy" id="396588"/>
    <lineage>
        <taxon>Bacteria</taxon>
        <taxon>Pseudomonadati</taxon>
        <taxon>Pseudomonadota</taxon>
        <taxon>Gammaproteobacteria</taxon>
        <taxon>Chromatiales</taxon>
        <taxon>Ectothiorhodospiraceae</taxon>
        <taxon>Thioalkalivibrio</taxon>
    </lineage>
</organism>
<keyword evidence="8 11" id="KW-0413">Isomerase</keyword>
<dbReference type="PANTHER" id="PTHR11070:SF64">
    <property type="entry name" value="ATP-DEPENDENT DNA HELICASE REP"/>
    <property type="match status" value="1"/>
</dbReference>
<evidence type="ECO:0000256" key="4">
    <source>
        <dbReference type="ARBA" id="ARBA00022801"/>
    </source>
</evidence>
<dbReference type="GO" id="GO:0043138">
    <property type="term" value="F:3'-5' DNA helicase activity"/>
    <property type="evidence" value="ECO:0007669"/>
    <property type="project" value="UniProtKB-UniRule"/>
</dbReference>
<evidence type="ECO:0000259" key="13">
    <source>
        <dbReference type="PROSITE" id="PS51198"/>
    </source>
</evidence>
<evidence type="ECO:0000313" key="15">
    <source>
        <dbReference type="EMBL" id="ACL71720.1"/>
    </source>
</evidence>
<dbReference type="KEGG" id="tgr:Tgr7_0626"/>
<dbReference type="GO" id="GO:0003697">
    <property type="term" value="F:single-stranded DNA binding"/>
    <property type="evidence" value="ECO:0007669"/>
    <property type="project" value="UniProtKB-UniRule"/>
</dbReference>
<keyword evidence="5 11" id="KW-0347">Helicase</keyword>
<dbReference type="GO" id="GO:0006260">
    <property type="term" value="P:DNA replication"/>
    <property type="evidence" value="ECO:0007669"/>
    <property type="project" value="UniProtKB-UniRule"/>
</dbReference>
<reference evidence="15 16" key="1">
    <citation type="journal article" date="2011" name="Stand. Genomic Sci.">
        <title>Complete genome sequence of 'Thioalkalivibrio sulfidophilus' HL-EbGr7.</title>
        <authorList>
            <person name="Muyzer G."/>
            <person name="Sorokin D.Y."/>
            <person name="Mavromatis K."/>
            <person name="Lapidus A."/>
            <person name="Clum A."/>
            <person name="Ivanova N."/>
            <person name="Pati A."/>
            <person name="d'Haeseleer P."/>
            <person name="Woyke T."/>
            <person name="Kyrpides N.C."/>
        </authorList>
    </citation>
    <scope>NUCLEOTIDE SEQUENCE [LARGE SCALE GENOMIC DNA]</scope>
    <source>
        <strain evidence="15 16">HL-EbGR7</strain>
    </source>
</reference>
<dbReference type="AlphaFoldDB" id="B8GLW7"/>
<comment type="catalytic activity">
    <reaction evidence="9 11">
        <text>Couples ATP hydrolysis with the unwinding of duplex DNA by translocating in the 3'-5' direction.</text>
        <dbReference type="EC" id="5.6.2.4"/>
    </reaction>
</comment>
<keyword evidence="7 11" id="KW-0238">DNA-binding</keyword>
<dbReference type="eggNOG" id="COG0210">
    <property type="taxonomic scope" value="Bacteria"/>
</dbReference>
<sequence>MSTRTPPPLNPQQRAAVEHVDGPLLVLAGAGSGKTGVITHKIAHLIRDRGMDPKRIAAITFTNKAAKEMKARASRLLERDESKGLTVSTFHTLGLNFIRRELKGLGYKAGFSIFDAADSLSLLKELTFRGDDPIDPEPARHQISRWKNDLITPEQALSRAADEKEAAQARLYAAYVRALKAYNAVDFDDLIVQPVRLLEENAEVRERWQNRTRHLLVDEYQDTNTCQYRLVRLLVGVDGGLTAVGDDDQSIYAWRGARPENLAALQQDFPRLKVIKLEQNYRSTNRILQTANQLIGNNPHVFEKRLWSALGEGEPIRILPCNDGEQEAARVVAEIMKHKFKHRTEYRDYAILYRGNHQSRVFEKLLREHAIPYKVSGGQSFFERSEVKDVMAYLRLLANPDDDTAFLRIVNVPRREIGPSTLEKLGEYATERSVSLLTACFEMGLTERLPARAVQRLQGFADWLLEFGRKAEEGDPAKVARALIGELNYDDWLLDQARDPKAATRRMDNVNEVLDWMARLSKEGAEGGKDIGEIVRHMTLMDILDRAGGEDDSDGVHLMTLHAAKGLEFPHVFLVGMEEELLPHRVSLEEDGLEEERRLAYVGITRAKLSLTLTYARKRTRFGEEVDCEPSRFIEELPREHLDWPDAKPPDPEEARITGKAHLSNLKSLLS</sequence>
<feature type="binding site" evidence="11">
    <location>
        <position position="282"/>
    </location>
    <ligand>
        <name>ATP</name>
        <dbReference type="ChEBI" id="CHEBI:30616"/>
    </ligand>
</feature>
<dbReference type="GO" id="GO:0005829">
    <property type="term" value="C:cytosol"/>
    <property type="evidence" value="ECO:0007669"/>
    <property type="project" value="TreeGrafter"/>
</dbReference>
<evidence type="ECO:0000256" key="6">
    <source>
        <dbReference type="ARBA" id="ARBA00022840"/>
    </source>
</evidence>
<dbReference type="InterPro" id="IPR027417">
    <property type="entry name" value="P-loop_NTPase"/>
</dbReference>
<dbReference type="HOGENOM" id="CLU_004585_5_4_6"/>
<dbReference type="Gene3D" id="1.10.486.10">
    <property type="entry name" value="PCRA, domain 4"/>
    <property type="match status" value="1"/>
</dbReference>
<comment type="similarity">
    <text evidence="1 11">Belongs to the helicase family. UvrD subfamily.</text>
</comment>
<gene>
    <name evidence="11" type="primary">rep</name>
    <name evidence="15" type="ordered locus">Tgr7_0626</name>
</gene>
<dbReference type="Proteomes" id="UP000002383">
    <property type="component" value="Chromosome"/>
</dbReference>
<evidence type="ECO:0000256" key="11">
    <source>
        <dbReference type="HAMAP-Rule" id="MF_01920"/>
    </source>
</evidence>
<comment type="subunit">
    <text evidence="11">Homodimer.</text>
</comment>
<dbReference type="GO" id="GO:0016887">
    <property type="term" value="F:ATP hydrolysis activity"/>
    <property type="evidence" value="ECO:0007669"/>
    <property type="project" value="RHEA"/>
</dbReference>
<dbReference type="PROSITE" id="PS51198">
    <property type="entry name" value="UVRD_HELICASE_ATP_BIND"/>
    <property type="match status" value="1"/>
</dbReference>
<dbReference type="Pfam" id="PF13361">
    <property type="entry name" value="UvrD_C"/>
    <property type="match status" value="2"/>
</dbReference>